<evidence type="ECO:0000313" key="4">
    <source>
        <dbReference type="EMBL" id="KAJ4464945.1"/>
    </source>
</evidence>
<sequence>MTVDKRVLLLLDVQVCNLCDPPKGAPSAALLRTNIFRVLSTARNAKPPPRIIHVRNCGEQGEPDETKSPGWQLFFPPLVHEHVVDKLKNNAFAATRLAELVPPEAEIVVVGLGSDFSVRATCSVALDRGNEVILIRGAHGTFDRVEVLHGGGITPAFRIEAEVEAELEEAGVLILDLKDVQGIFTDR</sequence>
<comment type="caution">
    <text evidence="4">The sequence shown here is derived from an EMBL/GenBank/DDBJ whole genome shotgun (WGS) entry which is preliminary data.</text>
</comment>
<dbReference type="AlphaFoldDB" id="A0A9W8ZRQ0"/>
<feature type="domain" description="Isochorismatase-like" evidence="3">
    <location>
        <begin position="7"/>
        <end position="144"/>
    </location>
</feature>
<dbReference type="EMBL" id="JAOTPV010000096">
    <property type="protein sequence ID" value="KAJ4464945.1"/>
    <property type="molecule type" value="Genomic_DNA"/>
</dbReference>
<dbReference type="OrthoDB" id="167809at2759"/>
<name>A0A9W8ZRQ0_9AGAR</name>
<evidence type="ECO:0000256" key="1">
    <source>
        <dbReference type="ARBA" id="ARBA00006336"/>
    </source>
</evidence>
<accession>A0A9W8ZRQ0</accession>
<keyword evidence="2" id="KW-0378">Hydrolase</keyword>
<evidence type="ECO:0000256" key="2">
    <source>
        <dbReference type="ARBA" id="ARBA00022801"/>
    </source>
</evidence>
<protein>
    <recommendedName>
        <fullName evidence="3">Isochorismatase-like domain-containing protein</fullName>
    </recommendedName>
</protein>
<comment type="similarity">
    <text evidence="1">Belongs to the isochorismatase family.</text>
</comment>
<proteinExistence type="inferred from homology"/>
<dbReference type="GO" id="GO:0016787">
    <property type="term" value="F:hydrolase activity"/>
    <property type="evidence" value="ECO:0007669"/>
    <property type="project" value="UniProtKB-KW"/>
</dbReference>
<dbReference type="InterPro" id="IPR036380">
    <property type="entry name" value="Isochorismatase-like_sf"/>
</dbReference>
<dbReference type="PANTHER" id="PTHR43540">
    <property type="entry name" value="PEROXYUREIDOACRYLATE/UREIDOACRYLATE AMIDOHYDROLASE-RELATED"/>
    <property type="match status" value="1"/>
</dbReference>
<dbReference type="Pfam" id="PF00857">
    <property type="entry name" value="Isochorismatase"/>
    <property type="match status" value="1"/>
</dbReference>
<evidence type="ECO:0000259" key="3">
    <source>
        <dbReference type="Pfam" id="PF00857"/>
    </source>
</evidence>
<keyword evidence="5" id="KW-1185">Reference proteome</keyword>
<gene>
    <name evidence="4" type="ORF">J3R30DRAFT_2958826</name>
</gene>
<dbReference type="Proteomes" id="UP001150266">
    <property type="component" value="Unassembled WGS sequence"/>
</dbReference>
<dbReference type="InterPro" id="IPR000868">
    <property type="entry name" value="Isochorismatase-like_dom"/>
</dbReference>
<dbReference type="Gene3D" id="3.40.50.850">
    <property type="entry name" value="Isochorismatase-like"/>
    <property type="match status" value="1"/>
</dbReference>
<evidence type="ECO:0000313" key="5">
    <source>
        <dbReference type="Proteomes" id="UP001150266"/>
    </source>
</evidence>
<dbReference type="InterPro" id="IPR050272">
    <property type="entry name" value="Isochorismatase-like_hydrls"/>
</dbReference>
<organism evidence="4 5">
    <name type="scientific">Lentinula aciculospora</name>
    <dbReference type="NCBI Taxonomy" id="153920"/>
    <lineage>
        <taxon>Eukaryota</taxon>
        <taxon>Fungi</taxon>
        <taxon>Dikarya</taxon>
        <taxon>Basidiomycota</taxon>
        <taxon>Agaricomycotina</taxon>
        <taxon>Agaricomycetes</taxon>
        <taxon>Agaricomycetidae</taxon>
        <taxon>Agaricales</taxon>
        <taxon>Marasmiineae</taxon>
        <taxon>Omphalotaceae</taxon>
        <taxon>Lentinula</taxon>
    </lineage>
</organism>
<dbReference type="SUPFAM" id="SSF52499">
    <property type="entry name" value="Isochorismatase-like hydrolases"/>
    <property type="match status" value="1"/>
</dbReference>
<reference evidence="4" key="1">
    <citation type="submission" date="2022-08" db="EMBL/GenBank/DDBJ databases">
        <title>A Global Phylogenomic Analysis of the Shiitake Genus Lentinula.</title>
        <authorList>
            <consortium name="DOE Joint Genome Institute"/>
            <person name="Sierra-Patev S."/>
            <person name="Min B."/>
            <person name="Naranjo-Ortiz M."/>
            <person name="Looney B."/>
            <person name="Konkel Z."/>
            <person name="Slot J.C."/>
            <person name="Sakamoto Y."/>
            <person name="Steenwyk J.L."/>
            <person name="Rokas A."/>
            <person name="Carro J."/>
            <person name="Camarero S."/>
            <person name="Ferreira P."/>
            <person name="Molpeceres G."/>
            <person name="Ruiz-Duenas F.J."/>
            <person name="Serrano A."/>
            <person name="Henrissat B."/>
            <person name="Drula E."/>
            <person name="Hughes K.W."/>
            <person name="Mata J.L."/>
            <person name="Ishikawa N.K."/>
            <person name="Vargas-Isla R."/>
            <person name="Ushijima S."/>
            <person name="Smith C.A."/>
            <person name="Ahrendt S."/>
            <person name="Andreopoulos W."/>
            <person name="He G."/>
            <person name="Labutti K."/>
            <person name="Lipzen A."/>
            <person name="Ng V."/>
            <person name="Riley R."/>
            <person name="Sandor L."/>
            <person name="Barry K."/>
            <person name="Martinez A.T."/>
            <person name="Xiao Y."/>
            <person name="Gibbons J.G."/>
            <person name="Terashima K."/>
            <person name="Grigoriev I.V."/>
            <person name="Hibbett D.S."/>
        </authorList>
    </citation>
    <scope>NUCLEOTIDE SEQUENCE</scope>
    <source>
        <strain evidence="4">JLM2183</strain>
    </source>
</reference>